<evidence type="ECO:0000259" key="2">
    <source>
        <dbReference type="Pfam" id="PF25319"/>
    </source>
</evidence>
<comment type="caution">
    <text evidence="3">The sequence shown here is derived from an EMBL/GenBank/DDBJ whole genome shotgun (WGS) entry which is preliminary data.</text>
</comment>
<feature type="domain" description="DNA utilization protein HofO C-terminal" evidence="2">
    <location>
        <begin position="95"/>
        <end position="165"/>
    </location>
</feature>
<organism evidence="3 4">
    <name type="scientific">Erwinia piriflorinigrans CFBP 5888</name>
    <dbReference type="NCBI Taxonomy" id="1161919"/>
    <lineage>
        <taxon>Bacteria</taxon>
        <taxon>Pseudomonadati</taxon>
        <taxon>Pseudomonadota</taxon>
        <taxon>Gammaproteobacteria</taxon>
        <taxon>Enterobacterales</taxon>
        <taxon>Erwiniaceae</taxon>
        <taxon>Erwinia</taxon>
    </lineage>
</organism>
<dbReference type="InterPro" id="IPR057522">
    <property type="entry name" value="HofO_C"/>
</dbReference>
<proteinExistence type="predicted"/>
<evidence type="ECO:0000256" key="1">
    <source>
        <dbReference type="SAM" id="Phobius"/>
    </source>
</evidence>
<sequence length="166" mass="19318">MNNRWLLVWLQLETGWFRLTSFCGVTLLLTLLLWYCWLYPAQRQQQQQEQQLHQHILEYQQQLRSLAGLPSLTVSQREVVCLQQLLLPAAAMKFTLPELLSTSGAELVHWRPTEQGGELAVTLQWPLFARLLNYLSALQPVPAFPMFSLNREEAQLRLVMELIDES</sequence>
<gene>
    <name evidence="3" type="ORF">EPIR_3512</name>
</gene>
<dbReference type="RefSeq" id="WP_023656605.1">
    <property type="nucleotide sequence ID" value="NZ_CAHS01000022.1"/>
</dbReference>
<keyword evidence="1" id="KW-0472">Membrane</keyword>
<name>V5ZC69_9GAMM</name>
<keyword evidence="1" id="KW-0812">Transmembrane</keyword>
<accession>V5ZC69</accession>
<dbReference type="OrthoDB" id="6519469at2"/>
<dbReference type="Proteomes" id="UP000018217">
    <property type="component" value="Unassembled WGS sequence"/>
</dbReference>
<protein>
    <submittedName>
        <fullName evidence="3">Conserved membrane protein hofO</fullName>
    </submittedName>
</protein>
<dbReference type="STRING" id="1161919.EPIR_3512"/>
<feature type="transmembrane region" description="Helical" evidence="1">
    <location>
        <begin position="15"/>
        <end position="38"/>
    </location>
</feature>
<keyword evidence="4" id="KW-1185">Reference proteome</keyword>
<evidence type="ECO:0000313" key="4">
    <source>
        <dbReference type="Proteomes" id="UP000018217"/>
    </source>
</evidence>
<keyword evidence="1" id="KW-1133">Transmembrane helix</keyword>
<dbReference type="Pfam" id="PF25319">
    <property type="entry name" value="HofO"/>
    <property type="match status" value="1"/>
</dbReference>
<dbReference type="AlphaFoldDB" id="V5ZC69"/>
<dbReference type="EMBL" id="CAHS01000022">
    <property type="protein sequence ID" value="CCG88875.1"/>
    <property type="molecule type" value="Genomic_DNA"/>
</dbReference>
<evidence type="ECO:0000313" key="3">
    <source>
        <dbReference type="EMBL" id="CCG88875.1"/>
    </source>
</evidence>
<reference evidence="3 4" key="1">
    <citation type="journal article" date="2013" name="Syst. Appl. Microbiol.">
        <title>Phylogenetic position and virulence apparatus of the pear flower necrosis pathogen Erwinia piriflorinigrans CFBP 5888T as assessed by comparative genomics.</title>
        <authorList>
            <person name="Smits T.H."/>
            <person name="Rezzonico F."/>
            <person name="Lopez M.M."/>
            <person name="Blom J."/>
            <person name="Goesmann A."/>
            <person name="Frey J.E."/>
            <person name="Duffy B."/>
        </authorList>
    </citation>
    <scope>NUCLEOTIDE SEQUENCE [LARGE SCALE GENOMIC DNA]</scope>
    <source>
        <strain evidence="4">CFBP5888</strain>
    </source>
</reference>